<evidence type="ECO:0000313" key="1">
    <source>
        <dbReference type="EMBL" id="KAJ8983769.1"/>
    </source>
</evidence>
<dbReference type="InterPro" id="IPR036397">
    <property type="entry name" value="RNaseH_sf"/>
</dbReference>
<protein>
    <recommendedName>
        <fullName evidence="3">RNase H type-1 domain-containing protein</fullName>
    </recommendedName>
</protein>
<organism evidence="1 2">
    <name type="scientific">Molorchus minor</name>
    <dbReference type="NCBI Taxonomy" id="1323400"/>
    <lineage>
        <taxon>Eukaryota</taxon>
        <taxon>Metazoa</taxon>
        <taxon>Ecdysozoa</taxon>
        <taxon>Arthropoda</taxon>
        <taxon>Hexapoda</taxon>
        <taxon>Insecta</taxon>
        <taxon>Pterygota</taxon>
        <taxon>Neoptera</taxon>
        <taxon>Endopterygota</taxon>
        <taxon>Coleoptera</taxon>
        <taxon>Polyphaga</taxon>
        <taxon>Cucujiformia</taxon>
        <taxon>Chrysomeloidea</taxon>
        <taxon>Cerambycidae</taxon>
        <taxon>Lamiinae</taxon>
        <taxon>Monochamini</taxon>
        <taxon>Molorchus</taxon>
    </lineage>
</organism>
<dbReference type="Proteomes" id="UP001162164">
    <property type="component" value="Unassembled WGS sequence"/>
</dbReference>
<keyword evidence="2" id="KW-1185">Reference proteome</keyword>
<evidence type="ECO:0000313" key="2">
    <source>
        <dbReference type="Proteomes" id="UP001162164"/>
    </source>
</evidence>
<dbReference type="Gene3D" id="3.30.420.10">
    <property type="entry name" value="Ribonuclease H-like superfamily/Ribonuclease H"/>
    <property type="match status" value="1"/>
</dbReference>
<dbReference type="EMBL" id="JAPWTJ010000061">
    <property type="protein sequence ID" value="KAJ8983769.1"/>
    <property type="molecule type" value="Genomic_DNA"/>
</dbReference>
<reference evidence="1" key="1">
    <citation type="journal article" date="2023" name="Insect Mol. Biol.">
        <title>Genome sequencing provides insights into the evolution of gene families encoding plant cell wall-degrading enzymes in longhorned beetles.</title>
        <authorList>
            <person name="Shin N.R."/>
            <person name="Okamura Y."/>
            <person name="Kirsch R."/>
            <person name="Pauchet Y."/>
        </authorList>
    </citation>
    <scope>NUCLEOTIDE SEQUENCE</scope>
    <source>
        <strain evidence="1">MMC_N1</strain>
    </source>
</reference>
<proteinExistence type="predicted"/>
<sequence>MFAILMTARKEKQDRHAGHLCSKHQIIQECGGTLEKLARQKKVTLVWVSGDTGVSENESADELTRSGSMGSCHGPKSFLETPTRYVNKALNSWVYKTLDSNWSRGCGCRQAHDLIAGPDKATTAWLLGRSRRTVNQLVEILAGHCQLNRHLSLMGIEQSPTCSKCEVEETKETSPFSGVLCSIWTLRHDVFGAPKERSWIVEVDRHLHFY</sequence>
<comment type="caution">
    <text evidence="1">The sequence shown here is derived from an EMBL/GenBank/DDBJ whole genome shotgun (WGS) entry which is preliminary data.</text>
</comment>
<accession>A0ABQ9K1N0</accession>
<evidence type="ECO:0008006" key="3">
    <source>
        <dbReference type="Google" id="ProtNLM"/>
    </source>
</evidence>
<name>A0ABQ9K1N0_9CUCU</name>
<gene>
    <name evidence="1" type="ORF">NQ317_000327</name>
</gene>